<evidence type="ECO:0000256" key="1">
    <source>
        <dbReference type="SAM" id="MobiDB-lite"/>
    </source>
</evidence>
<feature type="region of interest" description="Disordered" evidence="1">
    <location>
        <begin position="1"/>
        <end position="61"/>
    </location>
</feature>
<gene>
    <name evidence="2" type="ORF">TIFTF001_029671</name>
</gene>
<dbReference type="EMBL" id="BTGU01000100">
    <property type="protein sequence ID" value="GMN60572.1"/>
    <property type="molecule type" value="Genomic_DNA"/>
</dbReference>
<reference evidence="2" key="1">
    <citation type="submission" date="2023-07" db="EMBL/GenBank/DDBJ databases">
        <title>draft genome sequence of fig (Ficus carica).</title>
        <authorList>
            <person name="Takahashi T."/>
            <person name="Nishimura K."/>
        </authorList>
    </citation>
    <scope>NUCLEOTIDE SEQUENCE</scope>
</reference>
<protein>
    <submittedName>
        <fullName evidence="2">Uncharacterized protein</fullName>
    </submittedName>
</protein>
<feature type="compositionally biased region" description="Low complexity" evidence="1">
    <location>
        <begin position="26"/>
        <end position="38"/>
    </location>
</feature>
<name>A0AA88DRZ9_FICCA</name>
<proteinExistence type="predicted"/>
<sequence>MQRLVGRTEVACGEEAHKGSNGGRQGSSHSGGTMGSTMVCGDGGGVSPTLRGVMTQTWGHD</sequence>
<dbReference type="AlphaFoldDB" id="A0AA88DRZ9"/>
<dbReference type="Proteomes" id="UP001187192">
    <property type="component" value="Unassembled WGS sequence"/>
</dbReference>
<comment type="caution">
    <text evidence="2">The sequence shown here is derived from an EMBL/GenBank/DDBJ whole genome shotgun (WGS) entry which is preliminary data.</text>
</comment>
<keyword evidence="3" id="KW-1185">Reference proteome</keyword>
<evidence type="ECO:0000313" key="3">
    <source>
        <dbReference type="Proteomes" id="UP001187192"/>
    </source>
</evidence>
<accession>A0AA88DRZ9</accession>
<evidence type="ECO:0000313" key="2">
    <source>
        <dbReference type="EMBL" id="GMN60572.1"/>
    </source>
</evidence>
<organism evidence="2 3">
    <name type="scientific">Ficus carica</name>
    <name type="common">Common fig</name>
    <dbReference type="NCBI Taxonomy" id="3494"/>
    <lineage>
        <taxon>Eukaryota</taxon>
        <taxon>Viridiplantae</taxon>
        <taxon>Streptophyta</taxon>
        <taxon>Embryophyta</taxon>
        <taxon>Tracheophyta</taxon>
        <taxon>Spermatophyta</taxon>
        <taxon>Magnoliopsida</taxon>
        <taxon>eudicotyledons</taxon>
        <taxon>Gunneridae</taxon>
        <taxon>Pentapetalae</taxon>
        <taxon>rosids</taxon>
        <taxon>fabids</taxon>
        <taxon>Rosales</taxon>
        <taxon>Moraceae</taxon>
        <taxon>Ficeae</taxon>
        <taxon>Ficus</taxon>
    </lineage>
</organism>